<dbReference type="Pfam" id="PF18913">
    <property type="entry name" value="FBPase_C"/>
    <property type="match status" value="1"/>
</dbReference>
<evidence type="ECO:0000256" key="15">
    <source>
        <dbReference type="ARBA" id="ARBA00022837"/>
    </source>
</evidence>
<dbReference type="InterPro" id="IPR041623">
    <property type="entry name" value="NOG1_N"/>
</dbReference>
<evidence type="ECO:0000256" key="25">
    <source>
        <dbReference type="ARBA" id="ARBA00043165"/>
    </source>
</evidence>
<dbReference type="HAMAP" id="MF_01855">
    <property type="entry name" value="FBPase_class1"/>
    <property type="match status" value="1"/>
</dbReference>
<evidence type="ECO:0000256" key="21">
    <source>
        <dbReference type="ARBA" id="ARBA00037516"/>
    </source>
</evidence>
<comment type="subunit">
    <text evidence="22">Homotetramer. Interacts with ALDOA; the interaction blocks inhibition by physiological concentrations of AMP and reduces inhibition by Ca(2+). Interacts with alpha-actinin and F-actin.</text>
</comment>
<protein>
    <recommendedName>
        <fullName evidence="23">Fructose-1,6-bisphosphatase isozyme 2</fullName>
        <ecNumber evidence="8">3.1.3.11</ecNumber>
    </recommendedName>
    <alternativeName>
        <fullName evidence="24">D-fructose-1,6-bisphosphate 1-phosphohydrolase 2</fullName>
    </alternativeName>
    <alternativeName>
        <fullName evidence="25">Muscle FBPase</fullName>
    </alternativeName>
</protein>
<evidence type="ECO:0000256" key="28">
    <source>
        <dbReference type="SAM" id="MobiDB-lite"/>
    </source>
</evidence>
<feature type="compositionally biased region" description="Low complexity" evidence="28">
    <location>
        <begin position="1006"/>
        <end position="1015"/>
    </location>
</feature>
<dbReference type="Proteomes" id="UP000475862">
    <property type="component" value="Unassembled WGS sequence"/>
</dbReference>
<keyword evidence="13" id="KW-0547">Nucleotide-binding</keyword>
<dbReference type="FunFam" id="3.40.50.300:FF:000496">
    <property type="entry name" value="Nucleolar GTP-binding protein 1"/>
    <property type="match status" value="1"/>
</dbReference>
<evidence type="ECO:0000313" key="30">
    <source>
        <dbReference type="EMBL" id="KAE9541873.1"/>
    </source>
</evidence>
<keyword evidence="11" id="KW-0597">Phosphoprotein</keyword>
<comment type="catalytic activity">
    <reaction evidence="1">
        <text>beta-D-fructose 1,6-bisphosphate + H2O = beta-D-fructose 6-phosphate + phosphate</text>
        <dbReference type="Rhea" id="RHEA:11064"/>
        <dbReference type="ChEBI" id="CHEBI:15377"/>
        <dbReference type="ChEBI" id="CHEBI:32966"/>
        <dbReference type="ChEBI" id="CHEBI:43474"/>
        <dbReference type="ChEBI" id="CHEBI:57634"/>
        <dbReference type="EC" id="3.1.3.11"/>
    </reaction>
</comment>
<feature type="compositionally biased region" description="Basic residues" evidence="28">
    <location>
        <begin position="1125"/>
        <end position="1134"/>
    </location>
</feature>
<keyword evidence="15" id="KW-0106">Calcium</keyword>
<comment type="subcellular location">
    <subcellularLocation>
        <location evidence="4">Cell junction</location>
    </subcellularLocation>
    <subcellularLocation>
        <location evidence="3">Cytoplasm</location>
        <location evidence="3">Myofibril</location>
        <location evidence="3">Sarcomere</location>
        <location evidence="3">Z line</location>
    </subcellularLocation>
    <subcellularLocation>
        <location evidence="5">Nucleus</location>
        <location evidence="5">Nucleolus</location>
    </subcellularLocation>
</comment>
<evidence type="ECO:0000256" key="13">
    <source>
        <dbReference type="ARBA" id="ARBA00022741"/>
    </source>
</evidence>
<dbReference type="FunFam" id="3.40.190.80:FF:000001">
    <property type="entry name" value="Fructose-1,6-bisphosphatase class 1"/>
    <property type="match status" value="1"/>
</dbReference>
<dbReference type="SUPFAM" id="SSF56655">
    <property type="entry name" value="Carbohydrate phosphatase"/>
    <property type="match status" value="1"/>
</dbReference>
<organism evidence="30 31">
    <name type="scientific">Aphis glycines</name>
    <name type="common">Soybean aphid</name>
    <dbReference type="NCBI Taxonomy" id="307491"/>
    <lineage>
        <taxon>Eukaryota</taxon>
        <taxon>Metazoa</taxon>
        <taxon>Ecdysozoa</taxon>
        <taxon>Arthropoda</taxon>
        <taxon>Hexapoda</taxon>
        <taxon>Insecta</taxon>
        <taxon>Pterygota</taxon>
        <taxon>Neoptera</taxon>
        <taxon>Paraneoptera</taxon>
        <taxon>Hemiptera</taxon>
        <taxon>Sternorrhyncha</taxon>
        <taxon>Aphidomorpha</taxon>
        <taxon>Aphidoidea</taxon>
        <taxon>Aphididae</taxon>
        <taxon>Aphidini</taxon>
        <taxon>Aphis</taxon>
        <taxon>Aphis</taxon>
    </lineage>
</organism>
<keyword evidence="10" id="KW-0690">Ribosome biogenesis</keyword>
<comment type="caution">
    <text evidence="30">The sequence shown here is derived from an EMBL/GenBank/DDBJ whole genome shotgun (WGS) entry which is preliminary data.</text>
</comment>
<evidence type="ECO:0000256" key="10">
    <source>
        <dbReference type="ARBA" id="ARBA00022517"/>
    </source>
</evidence>
<dbReference type="CDD" id="cd00354">
    <property type="entry name" value="FBPase"/>
    <property type="match status" value="1"/>
</dbReference>
<evidence type="ECO:0000256" key="5">
    <source>
        <dbReference type="ARBA" id="ARBA00004604"/>
    </source>
</evidence>
<dbReference type="AlphaFoldDB" id="A0A6G0TZG8"/>
<feature type="compositionally biased region" description="Basic and acidic residues" evidence="28">
    <location>
        <begin position="1020"/>
        <end position="1030"/>
    </location>
</feature>
<evidence type="ECO:0000256" key="2">
    <source>
        <dbReference type="ARBA" id="ARBA00001946"/>
    </source>
</evidence>
<keyword evidence="14 26" id="KW-0378">Hydrolase</keyword>
<dbReference type="InterPro" id="IPR020548">
    <property type="entry name" value="Fructose_bisphosphatase_AS"/>
</dbReference>
<dbReference type="PROSITE" id="PS00124">
    <property type="entry name" value="FBPASE"/>
    <property type="match status" value="1"/>
</dbReference>
<dbReference type="Gene3D" id="3.40.190.80">
    <property type="match status" value="1"/>
</dbReference>
<dbReference type="SUPFAM" id="SSF52540">
    <property type="entry name" value="P-loop containing nucleoside triphosphate hydrolases"/>
    <property type="match status" value="1"/>
</dbReference>
<evidence type="ECO:0000256" key="14">
    <source>
        <dbReference type="ARBA" id="ARBA00022801"/>
    </source>
</evidence>
<evidence type="ECO:0000256" key="12">
    <source>
        <dbReference type="ARBA" id="ARBA00022723"/>
    </source>
</evidence>
<dbReference type="Gene3D" id="3.40.50.300">
    <property type="entry name" value="P-loop containing nucleotide triphosphate hydrolases"/>
    <property type="match status" value="1"/>
</dbReference>
<evidence type="ECO:0000256" key="17">
    <source>
        <dbReference type="ARBA" id="ARBA00022949"/>
    </source>
</evidence>
<evidence type="ECO:0000256" key="11">
    <source>
        <dbReference type="ARBA" id="ARBA00022553"/>
    </source>
</evidence>
<keyword evidence="9" id="KW-0963">Cytoplasm</keyword>
<feature type="region of interest" description="Disordered" evidence="28">
    <location>
        <begin position="1109"/>
        <end position="1145"/>
    </location>
</feature>
<keyword evidence="19" id="KW-0539">Nucleus</keyword>
<evidence type="ECO:0000313" key="31">
    <source>
        <dbReference type="Proteomes" id="UP000475862"/>
    </source>
</evidence>
<feature type="domain" description="OBG-type G" evidence="29">
    <location>
        <begin position="669"/>
        <end position="840"/>
    </location>
</feature>
<keyword evidence="20 26" id="KW-0119">Carbohydrate metabolism</keyword>
<dbReference type="GO" id="GO:0070161">
    <property type="term" value="C:anchoring junction"/>
    <property type="evidence" value="ECO:0007669"/>
    <property type="project" value="UniProtKB-SubCell"/>
</dbReference>
<dbReference type="GO" id="GO:0030018">
    <property type="term" value="C:Z disc"/>
    <property type="evidence" value="ECO:0007669"/>
    <property type="project" value="UniProtKB-SubCell"/>
</dbReference>
<evidence type="ECO:0000256" key="26">
    <source>
        <dbReference type="RuleBase" id="RU000508"/>
    </source>
</evidence>
<dbReference type="InterPro" id="IPR012973">
    <property type="entry name" value="NOG_C"/>
</dbReference>
<evidence type="ECO:0000256" key="7">
    <source>
        <dbReference type="ARBA" id="ARBA00010941"/>
    </source>
</evidence>
<dbReference type="InterPro" id="IPR027417">
    <property type="entry name" value="P-loop_NTPase"/>
</dbReference>
<evidence type="ECO:0000256" key="16">
    <source>
        <dbReference type="ARBA" id="ARBA00022842"/>
    </source>
</evidence>
<dbReference type="GO" id="GO:0005525">
    <property type="term" value="F:GTP binding"/>
    <property type="evidence" value="ECO:0007669"/>
    <property type="project" value="UniProtKB-KW"/>
</dbReference>
<evidence type="ECO:0000256" key="18">
    <source>
        <dbReference type="ARBA" id="ARBA00023134"/>
    </source>
</evidence>
<dbReference type="GO" id="GO:0046872">
    <property type="term" value="F:metal ion binding"/>
    <property type="evidence" value="ECO:0007669"/>
    <property type="project" value="UniProtKB-KW"/>
</dbReference>
<evidence type="ECO:0000256" key="23">
    <source>
        <dbReference type="ARBA" id="ARBA00040321"/>
    </source>
</evidence>
<evidence type="ECO:0000256" key="4">
    <source>
        <dbReference type="ARBA" id="ARBA00004282"/>
    </source>
</evidence>
<keyword evidence="16" id="KW-0460">Magnesium</keyword>
<keyword evidence="17" id="KW-0965">Cell junction</keyword>
<evidence type="ECO:0000256" key="20">
    <source>
        <dbReference type="ARBA" id="ARBA00023277"/>
    </source>
</evidence>
<evidence type="ECO:0000256" key="3">
    <source>
        <dbReference type="ARBA" id="ARBA00004216"/>
    </source>
</evidence>
<dbReference type="PROSITE" id="PS51710">
    <property type="entry name" value="G_OBG"/>
    <property type="match status" value="1"/>
</dbReference>
<evidence type="ECO:0000256" key="24">
    <source>
        <dbReference type="ARBA" id="ARBA00042757"/>
    </source>
</evidence>
<dbReference type="Pfam" id="PF08155">
    <property type="entry name" value="NOGCT"/>
    <property type="match status" value="1"/>
</dbReference>
<feature type="compositionally biased region" description="Low complexity" evidence="28">
    <location>
        <begin position="1069"/>
        <end position="1082"/>
    </location>
</feature>
<dbReference type="PANTHER" id="PTHR45759">
    <property type="entry name" value="NUCLEOLAR GTP-BINDING PROTEIN 1"/>
    <property type="match status" value="1"/>
</dbReference>
<comment type="function">
    <text evidence="21">Catalyzes the hydrolysis of fructose 1,6-bisphosphate to fructose 6-phosphate in the presence of divalent cations and probably participates in glycogen synthesis from carbohydrate precursors, such as lactate.</text>
</comment>
<dbReference type="GO" id="GO:0005730">
    <property type="term" value="C:nucleolus"/>
    <property type="evidence" value="ECO:0007669"/>
    <property type="project" value="UniProtKB-SubCell"/>
</dbReference>
<dbReference type="PIRSF" id="PIRSF500210">
    <property type="entry name" value="FBPtase"/>
    <property type="match status" value="1"/>
</dbReference>
<feature type="coiled-coil region" evidence="27">
    <location>
        <begin position="880"/>
        <end position="907"/>
    </location>
</feature>
<dbReference type="PRINTS" id="PR00115">
    <property type="entry name" value="F16BPHPHTASE"/>
</dbReference>
<dbReference type="OrthoDB" id="415015at2759"/>
<feature type="region of interest" description="Disordered" evidence="28">
    <location>
        <begin position="993"/>
        <end position="1095"/>
    </location>
</feature>
<dbReference type="FunFam" id="1.20.120.1190:FF:000001">
    <property type="entry name" value="Nucleolar GTP-binding protein 1"/>
    <property type="match status" value="1"/>
</dbReference>
<dbReference type="Gene3D" id="3.30.540.10">
    <property type="entry name" value="Fructose-1,6-Bisphosphatase, subunit A, domain 1"/>
    <property type="match status" value="1"/>
</dbReference>
<dbReference type="Pfam" id="PF17835">
    <property type="entry name" value="NOG1_N"/>
    <property type="match status" value="1"/>
</dbReference>
<accession>A0A6G0TZG8</accession>
<evidence type="ECO:0000256" key="6">
    <source>
        <dbReference type="ARBA" id="ARBA00004742"/>
    </source>
</evidence>
<keyword evidence="27" id="KW-0175">Coiled coil</keyword>
<dbReference type="InterPro" id="IPR000146">
    <property type="entry name" value="FBPase_class-1"/>
</dbReference>
<sequence>MASTNSLHSPQWHSNPVLRIVFRFFATNFNVSYNSFLRKSKDYLGVRPIPKAPRLKPVYTMSDQQQYEPPAFDSNCMTLTRYVLAQQKKVPSATGDLTQLLTSIQTAVKAVSSAVRRAGLTHLYGMDGSTNVQGEDVKKLDVLSNELFINMLASSFTVHMMVSEENETVIEIETEKRGKYVVCFDPLDGSSNIDCLVSIGSIFGIFKKTNESNETKIENAFQPGRNMVAAGYALYGSATMMVLALGKGSGVNGFMLDPSIGEFLLTESNIKIPSKGNIYSINEGYSHLWDKSVTEYVRRKKDPGCGKPYGARYVGSMVADVHRTLKYGGIFMYPATKQSPNGKLRLLYEGNPMAYIIEEAGGIASNGKIPILDLQPTALHQRTPVFLGSKDDVNELTQILVLKNEELRIDGTLQGYECQGLDDICIIKHSIHNPWHWIYTGIMMGRRHNRRQIMLKSFTQNIVKCQFSYFSTKIFCMSPSSTLAKPSKLLSIVLVVLNNNMPLYNFKKITVVPTAKDFVNIMLSKTQRKTPTVVHKHYKISRIRSFYTRKVRYTQQNFNERLSMIIQEFPKLDNIHPFYADLMNILYDKDHYKLALGQLNQARHLIDNVGKDYVRLMKFGDSLYRCKMLKKAALGRMATIMKRQAPNLVYLEQVRQHLSRLPSIDPYTRTLILCGFPNVGKSSFLNKITRADVEVHSYAFTTKSLYVGHTDYKYLRWQVVDTPGVLDHPLEERNVIEMQAVTALAHLRAAILYFIDVSEQCGHSIAEQVKLYESIKPLFTNKPLLVVCNKVDVTPMDQLSEANREALSIFEKNNVPLLSMSAVTDEGVMEVKQQACDTLLAYRIENKIQAKKVDSILNRLHVALPKTRDEKVRPPCIPEMVLQKQRLAELQEFKKKLEKNLEDELGDDYILDLKKNYDLPDDIKYDVIPEFWNGRNIADFIHAELLQKVEDLEKEEALREEAGYYAVPKIEIDETLREIKELAQKIRDRKIINRNESRISRQSSKPTTPRTAPARARGRSATDFRNRMEDLGVDMEGTDEAHFTKTRGRARSLTRSQSRTNAKKPRLGSMQRSVSTSRSQSRLPRNQSGVRDSSMQLKLKQVAHKAIAKKVKKQGLKGEADRFIGTKRPKHLYAGKRGIGKTERR</sequence>
<dbReference type="UniPathway" id="UPA00138"/>
<gene>
    <name evidence="30" type="ORF">AGLY_003864</name>
</gene>
<dbReference type="FunFam" id="3.30.540.10:FF:000005">
    <property type="entry name" value="Fructose-1,6-bisphosphatase isozyme 2"/>
    <property type="match status" value="1"/>
</dbReference>
<dbReference type="GO" id="GO:0006094">
    <property type="term" value="P:gluconeogenesis"/>
    <property type="evidence" value="ECO:0007669"/>
    <property type="project" value="UniProtKB-UniPathway"/>
</dbReference>
<dbReference type="PIRSF" id="PIRSF000904">
    <property type="entry name" value="FBPtase_SBPase"/>
    <property type="match status" value="1"/>
</dbReference>
<dbReference type="InterPro" id="IPR010674">
    <property type="entry name" value="NOG1_Rossman_fold_dom"/>
</dbReference>
<evidence type="ECO:0000256" key="19">
    <source>
        <dbReference type="ARBA" id="ARBA00023242"/>
    </source>
</evidence>
<evidence type="ECO:0000256" key="1">
    <source>
        <dbReference type="ARBA" id="ARBA00001273"/>
    </source>
</evidence>
<proteinExistence type="inferred from homology"/>
<evidence type="ECO:0000256" key="27">
    <source>
        <dbReference type="SAM" id="Coils"/>
    </source>
</evidence>
<dbReference type="InterPro" id="IPR031167">
    <property type="entry name" value="G_OBG"/>
</dbReference>
<dbReference type="InterPro" id="IPR033391">
    <property type="entry name" value="FBPase_N"/>
</dbReference>
<evidence type="ECO:0000259" key="29">
    <source>
        <dbReference type="PROSITE" id="PS51710"/>
    </source>
</evidence>
<comment type="similarity">
    <text evidence="7 26">Belongs to the FBPase class 1 family.</text>
</comment>
<feature type="compositionally biased region" description="Polar residues" evidence="28">
    <location>
        <begin position="1083"/>
        <end position="1095"/>
    </location>
</feature>
<keyword evidence="18" id="KW-0342">GTP-binding</keyword>
<dbReference type="Pfam" id="PF06858">
    <property type="entry name" value="NOG1"/>
    <property type="match status" value="1"/>
</dbReference>
<evidence type="ECO:0000256" key="22">
    <source>
        <dbReference type="ARBA" id="ARBA00038670"/>
    </source>
</evidence>
<dbReference type="InterPro" id="IPR028343">
    <property type="entry name" value="FBPtase"/>
</dbReference>
<comment type="cofactor">
    <cofactor evidence="2">
        <name>Mg(2+)</name>
        <dbReference type="ChEBI" id="CHEBI:18420"/>
    </cofactor>
</comment>
<dbReference type="GO" id="GO:0042132">
    <property type="term" value="F:fructose 1,6-bisphosphate 1-phosphatase activity"/>
    <property type="evidence" value="ECO:0007669"/>
    <property type="project" value="UniProtKB-EC"/>
</dbReference>
<dbReference type="Pfam" id="PF00316">
    <property type="entry name" value="FBPase"/>
    <property type="match status" value="1"/>
</dbReference>
<evidence type="ECO:0000256" key="8">
    <source>
        <dbReference type="ARBA" id="ARBA00013093"/>
    </source>
</evidence>
<dbReference type="EC" id="3.1.3.11" evidence="8"/>
<dbReference type="NCBIfam" id="NF006778">
    <property type="entry name" value="PRK09293.1-1"/>
    <property type="match status" value="1"/>
</dbReference>
<dbReference type="GO" id="GO:0042254">
    <property type="term" value="P:ribosome biogenesis"/>
    <property type="evidence" value="ECO:0007669"/>
    <property type="project" value="UniProtKB-KW"/>
</dbReference>
<name>A0A6G0TZG8_APHGL</name>
<comment type="pathway">
    <text evidence="6">Carbohydrate biosynthesis; gluconeogenesis.</text>
</comment>
<keyword evidence="31" id="KW-1185">Reference proteome</keyword>
<reference evidence="30 31" key="1">
    <citation type="submission" date="2019-08" db="EMBL/GenBank/DDBJ databases">
        <title>The genome of the soybean aphid Biotype 1, its phylome, world population structure and adaptation to the North American continent.</title>
        <authorList>
            <person name="Giordano R."/>
            <person name="Donthu R.K."/>
            <person name="Hernandez A.G."/>
            <person name="Wright C.L."/>
            <person name="Zimin A.V."/>
        </authorList>
    </citation>
    <scope>NUCLEOTIDE SEQUENCE [LARGE SCALE GENOMIC DNA]</scope>
    <source>
        <tissue evidence="30">Whole aphids</tissue>
    </source>
</reference>
<dbReference type="CDD" id="cd01897">
    <property type="entry name" value="NOG"/>
    <property type="match status" value="1"/>
</dbReference>
<dbReference type="EMBL" id="VYZN01000012">
    <property type="protein sequence ID" value="KAE9541873.1"/>
    <property type="molecule type" value="Genomic_DNA"/>
</dbReference>
<keyword evidence="12" id="KW-0479">Metal-binding</keyword>
<evidence type="ECO:0000256" key="9">
    <source>
        <dbReference type="ARBA" id="ARBA00022490"/>
    </source>
</evidence>
<dbReference type="Gene3D" id="1.20.120.1190">
    <property type="match status" value="1"/>
</dbReference>
<dbReference type="NCBIfam" id="NF006779">
    <property type="entry name" value="PRK09293.1-3"/>
    <property type="match status" value="1"/>
</dbReference>
<dbReference type="InterPro" id="IPR044015">
    <property type="entry name" value="FBPase_C_dom"/>
</dbReference>